<dbReference type="PANTHER" id="PTHR30349:SF93">
    <property type="entry name" value="FELS-2 PROPHAGE PROTEIN"/>
    <property type="match status" value="1"/>
</dbReference>
<name>A0ABV7HV90_9GAMM</name>
<dbReference type="InterPro" id="IPR057084">
    <property type="entry name" value="Int_N"/>
</dbReference>
<organism evidence="4 5">
    <name type="scientific">Gilvimarinus japonicus</name>
    <dbReference type="NCBI Taxonomy" id="1796469"/>
    <lineage>
        <taxon>Bacteria</taxon>
        <taxon>Pseudomonadati</taxon>
        <taxon>Pseudomonadota</taxon>
        <taxon>Gammaproteobacteria</taxon>
        <taxon>Cellvibrionales</taxon>
        <taxon>Cellvibrionaceae</taxon>
        <taxon>Gilvimarinus</taxon>
    </lineage>
</organism>
<proteinExistence type="predicted"/>
<evidence type="ECO:0000256" key="2">
    <source>
        <dbReference type="ARBA" id="ARBA00023172"/>
    </source>
</evidence>
<feature type="domain" description="Tyr recombinase" evidence="3">
    <location>
        <begin position="166"/>
        <end position="328"/>
    </location>
</feature>
<dbReference type="CDD" id="cd00796">
    <property type="entry name" value="INT_Rci_Hp1_C"/>
    <property type="match status" value="1"/>
</dbReference>
<dbReference type="SUPFAM" id="SSF56349">
    <property type="entry name" value="DNA breaking-rejoining enzymes"/>
    <property type="match status" value="1"/>
</dbReference>
<gene>
    <name evidence="4" type="ORF">ACFOEB_08770</name>
</gene>
<dbReference type="Pfam" id="PF24624">
    <property type="entry name" value="Int_N"/>
    <property type="match status" value="1"/>
</dbReference>
<dbReference type="InterPro" id="IPR050090">
    <property type="entry name" value="Tyrosine_recombinase_XerCD"/>
</dbReference>
<keyword evidence="5" id="KW-1185">Reference proteome</keyword>
<keyword evidence="2" id="KW-0233">DNA recombination</keyword>
<evidence type="ECO:0000259" key="3">
    <source>
        <dbReference type="PROSITE" id="PS51898"/>
    </source>
</evidence>
<dbReference type="InterPro" id="IPR013762">
    <property type="entry name" value="Integrase-like_cat_sf"/>
</dbReference>
<evidence type="ECO:0000313" key="4">
    <source>
        <dbReference type="EMBL" id="MFC3155292.1"/>
    </source>
</evidence>
<dbReference type="Gene3D" id="1.10.443.10">
    <property type="entry name" value="Intergrase catalytic core"/>
    <property type="match status" value="1"/>
</dbReference>
<accession>A0ABV7HV90</accession>
<dbReference type="RefSeq" id="WP_382415933.1">
    <property type="nucleotide sequence ID" value="NZ_AP031500.1"/>
</dbReference>
<sequence>MSLKQQKNGKWLLDFWPAGRGGPHVRKVFRTKREAEHFEVQEKAKAQSAGSYVKPKRDTRKLSDLAQEWYDEHGYLLTSGKKRLVELNAVIRSLNDPLAVAFTSNDFKQYMRERLETRRTEGFKPENDINHKLAYAKAMFNVLIKSGSWGLANPLENVSKLTMQERELTFLTIKQMNQLLSELGTARNTDVLAVAKICLSVGARWGEAESLTRKDIHHGKVHFNKTKNGRNRSIPISDDLEREIVTDRPAHGRLFGPCKDALNNGLERAGIELPRGQKSHVLRHTFASHFMMAGGNLLTLNKILGHQTIQMTMRYAHLAPEHLTEAKSLNPLVVSRKRIAA</sequence>
<evidence type="ECO:0000313" key="5">
    <source>
        <dbReference type="Proteomes" id="UP001595548"/>
    </source>
</evidence>
<dbReference type="Proteomes" id="UP001595548">
    <property type="component" value="Unassembled WGS sequence"/>
</dbReference>
<dbReference type="EMBL" id="JBHRTL010000006">
    <property type="protein sequence ID" value="MFC3155292.1"/>
    <property type="molecule type" value="Genomic_DNA"/>
</dbReference>
<reference evidence="5" key="1">
    <citation type="journal article" date="2019" name="Int. J. Syst. Evol. Microbiol.">
        <title>The Global Catalogue of Microorganisms (GCM) 10K type strain sequencing project: providing services to taxonomists for standard genome sequencing and annotation.</title>
        <authorList>
            <consortium name="The Broad Institute Genomics Platform"/>
            <consortium name="The Broad Institute Genome Sequencing Center for Infectious Disease"/>
            <person name="Wu L."/>
            <person name="Ma J."/>
        </authorList>
    </citation>
    <scope>NUCLEOTIDE SEQUENCE [LARGE SCALE GENOMIC DNA]</scope>
    <source>
        <strain evidence="5">KCTC 52141</strain>
    </source>
</reference>
<comment type="caution">
    <text evidence="4">The sequence shown here is derived from an EMBL/GenBank/DDBJ whole genome shotgun (WGS) entry which is preliminary data.</text>
</comment>
<protein>
    <submittedName>
        <fullName evidence="4">Tyrosine-type recombinase/integrase</fullName>
    </submittedName>
</protein>
<evidence type="ECO:0000256" key="1">
    <source>
        <dbReference type="ARBA" id="ARBA00022908"/>
    </source>
</evidence>
<dbReference type="PROSITE" id="PS51898">
    <property type="entry name" value="TYR_RECOMBINASE"/>
    <property type="match status" value="1"/>
</dbReference>
<keyword evidence="1" id="KW-0229">DNA integration</keyword>
<dbReference type="Pfam" id="PF00589">
    <property type="entry name" value="Phage_integrase"/>
    <property type="match status" value="1"/>
</dbReference>
<dbReference type="PANTHER" id="PTHR30349">
    <property type="entry name" value="PHAGE INTEGRASE-RELATED"/>
    <property type="match status" value="1"/>
</dbReference>
<dbReference type="InterPro" id="IPR002104">
    <property type="entry name" value="Integrase_catalytic"/>
</dbReference>
<dbReference type="InterPro" id="IPR011010">
    <property type="entry name" value="DNA_brk_join_enz"/>
</dbReference>